<keyword evidence="2" id="KW-1185">Reference proteome</keyword>
<protein>
    <recommendedName>
        <fullName evidence="3">Transposase</fullName>
    </recommendedName>
</protein>
<accession>A0ABD5YZE2</accession>
<evidence type="ECO:0008006" key="3">
    <source>
        <dbReference type="Google" id="ProtNLM"/>
    </source>
</evidence>
<proteinExistence type="predicted"/>
<dbReference type="EMBL" id="JBHTAR010000003">
    <property type="protein sequence ID" value="MFC7198263.1"/>
    <property type="molecule type" value="Genomic_DNA"/>
</dbReference>
<dbReference type="Proteomes" id="UP001596447">
    <property type="component" value="Unassembled WGS sequence"/>
</dbReference>
<reference evidence="1 2" key="1">
    <citation type="journal article" date="2019" name="Int. J. Syst. Evol. Microbiol.">
        <title>The Global Catalogue of Microorganisms (GCM) 10K type strain sequencing project: providing services to taxonomists for standard genome sequencing and annotation.</title>
        <authorList>
            <consortium name="The Broad Institute Genomics Platform"/>
            <consortium name="The Broad Institute Genome Sequencing Center for Infectious Disease"/>
            <person name="Wu L."/>
            <person name="Ma J."/>
        </authorList>
    </citation>
    <scope>NUCLEOTIDE SEQUENCE [LARGE SCALE GENOMIC DNA]</scope>
    <source>
        <strain evidence="1 2">XZGYJ-43</strain>
    </source>
</reference>
<gene>
    <name evidence="1" type="ORF">ACFQJ9_01970</name>
</gene>
<sequence>MTSETMPNKNHNLESRFDGPIDADIIDTETSVVGDSGYAGVESKYGGHLVAWAPFEDGGQIKTTSYNQNEKKRTQSFVQQDGGINIGTEEWVGERLIILILDKKLEE</sequence>
<evidence type="ECO:0000313" key="1">
    <source>
        <dbReference type="EMBL" id="MFC7198263.1"/>
    </source>
</evidence>
<organism evidence="1 2">
    <name type="scientific">Halospeciosus flavus</name>
    <dbReference type="NCBI Taxonomy" id="3032283"/>
    <lineage>
        <taxon>Archaea</taxon>
        <taxon>Methanobacteriati</taxon>
        <taxon>Methanobacteriota</taxon>
        <taxon>Stenosarchaea group</taxon>
        <taxon>Halobacteria</taxon>
        <taxon>Halobacteriales</taxon>
        <taxon>Halobacteriaceae</taxon>
        <taxon>Halospeciosus</taxon>
    </lineage>
</organism>
<evidence type="ECO:0000313" key="2">
    <source>
        <dbReference type="Proteomes" id="UP001596447"/>
    </source>
</evidence>
<name>A0ABD5YZE2_9EURY</name>
<dbReference type="RefSeq" id="WP_382267762.1">
    <property type="nucleotide sequence ID" value="NZ_JBHTAR010000003.1"/>
</dbReference>
<comment type="caution">
    <text evidence="1">The sequence shown here is derived from an EMBL/GenBank/DDBJ whole genome shotgun (WGS) entry which is preliminary data.</text>
</comment>
<dbReference type="AlphaFoldDB" id="A0ABD5YZE2"/>